<feature type="compositionally biased region" description="Low complexity" evidence="2">
    <location>
        <begin position="249"/>
        <end position="275"/>
    </location>
</feature>
<comment type="caution">
    <text evidence="4">The sequence shown here is derived from an EMBL/GenBank/DDBJ whole genome shotgun (WGS) entry which is preliminary data.</text>
</comment>
<keyword evidence="5" id="KW-1185">Reference proteome</keyword>
<evidence type="ECO:0000313" key="5">
    <source>
        <dbReference type="Proteomes" id="UP000233750"/>
    </source>
</evidence>
<gene>
    <name evidence="4" type="ORF">ATK30_6633</name>
</gene>
<dbReference type="OrthoDB" id="3674905at2"/>
<dbReference type="InterPro" id="IPR038332">
    <property type="entry name" value="PPE_sf"/>
</dbReference>
<dbReference type="Gene3D" id="1.20.1260.20">
    <property type="entry name" value="PPE superfamily"/>
    <property type="match status" value="1"/>
</dbReference>
<proteinExistence type="inferred from homology"/>
<feature type="domain" description="PPE" evidence="3">
    <location>
        <begin position="67"/>
        <end position="221"/>
    </location>
</feature>
<feature type="compositionally biased region" description="Basic and acidic residues" evidence="2">
    <location>
        <begin position="238"/>
        <end position="248"/>
    </location>
</feature>
<dbReference type="Proteomes" id="UP000233750">
    <property type="component" value="Unassembled WGS sequence"/>
</dbReference>
<dbReference type="EMBL" id="PJMY01000003">
    <property type="protein sequence ID" value="PKV95705.1"/>
    <property type="molecule type" value="Genomic_DNA"/>
</dbReference>
<feature type="region of interest" description="Disordered" evidence="2">
    <location>
        <begin position="219"/>
        <end position="301"/>
    </location>
</feature>
<dbReference type="RefSeq" id="WP_101438661.1">
    <property type="nucleotide sequence ID" value="NZ_PJMY01000003.1"/>
</dbReference>
<evidence type="ECO:0000313" key="4">
    <source>
        <dbReference type="EMBL" id="PKV95705.1"/>
    </source>
</evidence>
<feature type="region of interest" description="Disordered" evidence="2">
    <location>
        <begin position="328"/>
        <end position="381"/>
    </location>
</feature>
<reference evidence="4 5" key="1">
    <citation type="submission" date="2017-12" db="EMBL/GenBank/DDBJ databases">
        <title>Sequencing the genomes of 1000 Actinobacteria strains.</title>
        <authorList>
            <person name="Klenk H.-P."/>
        </authorList>
    </citation>
    <scope>NUCLEOTIDE SEQUENCE [LARGE SCALE GENOMIC DNA]</scope>
    <source>
        <strain evidence="4 5">DSM 45165</strain>
    </source>
</reference>
<comment type="similarity">
    <text evidence="1">Belongs to the mycobacterial PPE family.</text>
</comment>
<dbReference type="InterPro" id="IPR000030">
    <property type="entry name" value="PPE_dom"/>
</dbReference>
<feature type="compositionally biased region" description="Low complexity" evidence="2">
    <location>
        <begin position="336"/>
        <end position="345"/>
    </location>
</feature>
<protein>
    <submittedName>
        <fullName evidence="4">PPE family protein</fullName>
    </submittedName>
</protein>
<evidence type="ECO:0000256" key="2">
    <source>
        <dbReference type="SAM" id="MobiDB-lite"/>
    </source>
</evidence>
<dbReference type="AlphaFoldDB" id="A0A2N3WPB6"/>
<dbReference type="SUPFAM" id="SSF140459">
    <property type="entry name" value="PE/PPE dimer-like"/>
    <property type="match status" value="1"/>
</dbReference>
<dbReference type="Pfam" id="PF00823">
    <property type="entry name" value="PPE"/>
    <property type="match status" value="1"/>
</dbReference>
<name>A0A2N3WPB6_9PSEU</name>
<feature type="compositionally biased region" description="Gly residues" evidence="2">
    <location>
        <begin position="276"/>
        <end position="301"/>
    </location>
</feature>
<evidence type="ECO:0000259" key="3">
    <source>
        <dbReference type="Pfam" id="PF00823"/>
    </source>
</evidence>
<sequence length="397" mass="40370">MSRTPGYERLPYEKHRKHRLWSEDHPPTAAQRRVLRRTKLAQRANMKDASFGKINWNAWAHTTLYDMIMTADPVAMGASAHQWGKLAYDVDSATSAVHKTVQKLLLSWRGGAAGNAAQSASKLTSWGAGASETMRTVGDKLDHYTSAVETAKHKMPEPVFYAAENQFRDGYDVNAASGPSGAVMVDQLLDDHLPAKRAASHAKAEAVRVMEGYEASSKGVHDKLPHFTDAPAVTNVDPDGRSRSESRRSGSSGHSSGSSSGSSDAGLTTASSALAGGSGLLPGASGPSGGTAGMPGSFGSGPGGALGSGAGAGSGSASPGGLLGGGSAGAGGAAGAAGATGAAAGMRGGSPTSGGFFPPMAGQRGEGSEDHQNRYTKGSAFDFLEDLPDAYPPVLGE</sequence>
<evidence type="ECO:0000256" key="1">
    <source>
        <dbReference type="ARBA" id="ARBA00010652"/>
    </source>
</evidence>
<accession>A0A2N3WPB6</accession>
<organism evidence="4 5">
    <name type="scientific">Amycolatopsis echigonensis</name>
    <dbReference type="NCBI Taxonomy" id="2576905"/>
    <lineage>
        <taxon>Bacteria</taxon>
        <taxon>Bacillati</taxon>
        <taxon>Actinomycetota</taxon>
        <taxon>Actinomycetes</taxon>
        <taxon>Pseudonocardiales</taxon>
        <taxon>Pseudonocardiaceae</taxon>
        <taxon>Amycolatopsis</taxon>
    </lineage>
</organism>